<dbReference type="PANTHER" id="PTHR12891:SF0">
    <property type="entry name" value="MMS19 NUCLEOTIDE EXCISION REPAIR PROTEIN HOMOLOG"/>
    <property type="match status" value="1"/>
</dbReference>
<evidence type="ECO:0000256" key="1">
    <source>
        <dbReference type="ARBA" id="ARBA00009340"/>
    </source>
</evidence>
<comment type="similarity">
    <text evidence="1 2">Belongs to the MET18/MMS19 family.</text>
</comment>
<dbReference type="Gene3D" id="1.25.10.10">
    <property type="entry name" value="Leucine-rich Repeat Variant"/>
    <property type="match status" value="1"/>
</dbReference>
<keyword evidence="2" id="KW-0234">DNA repair</keyword>
<keyword evidence="4" id="KW-1185">Reference proteome</keyword>
<dbReference type="GO" id="GO:0051604">
    <property type="term" value="P:protein maturation"/>
    <property type="evidence" value="ECO:0007669"/>
    <property type="project" value="UniProtKB-UniRule"/>
</dbReference>
<sequence length="683" mass="78044">MRPPYQESALERFKADQIDYYEEKLAFCLRSVISKTKSVSLINNDMIYKCIGRLVKDSYENYAAEQGVKTILESTNSKSLHLFLEASPYALDIDLNSCDQDLNTRVSIIQQVAFMLELYCLEELYSEYKISLDPFVKNRLLNETEIDLLPNWLLCASFILQLDPKVFSDQELIIIVHKFADFSNDSASEEFRCSVMKFLQSVGRQNFNFVRKVAENAFSDSKMLQMCPMFVVNDDTAALCLPSILSARFDFVKSDDELSFQLNLIQNLKRCLEQQRSEKFKIDVLRKIFHHVLKIYIFIVDSPDQRDTKIIVRLADLAQDLMIEASFFSGCSSESQFVDLILLEANNRPSNIRYGVLLDRILAAISLNLTNRFIDTIDRILIAMNIYLESKNREIDTDVQYYAYYGRCIASAVCKLEKNHPILNRIIENYYCKLKARLNDLDPTVIRCFGFLCKSFLMRNLTPFAESSLQQMLEFTALTGSSEALKLVDNLFHEDKCFLNSNLHCICAPLYIQRVFTYCTTFIATSLEKSTDEPSDAQTSNCRILSLVLSNAPFNKQTFGQIGKVISILVHSLKPTHDSSILNPILVALGRLLSAKEEVLLDQLIGYLPNLVESLSELSTKPSDMNLRIASLKCLSTISVTIPPKILNGHKYFVLKALTKCLDDPKRLVRKEAAICKNKWCLL</sequence>
<comment type="subunit">
    <text evidence="2">Component of the CIA complex.</text>
</comment>
<feature type="domain" description="MMS19 C-terminal" evidence="3">
    <location>
        <begin position="338"/>
        <end position="638"/>
    </location>
</feature>
<protein>
    <recommendedName>
        <fullName evidence="2">MMS19 nucleotide excision repair protein</fullName>
    </recommendedName>
</protein>
<dbReference type="GO" id="GO:0005819">
    <property type="term" value="C:spindle"/>
    <property type="evidence" value="ECO:0007669"/>
    <property type="project" value="UniProtKB-SubCell"/>
</dbReference>
<dbReference type="GO" id="GO:0097361">
    <property type="term" value="C:cytosolic [4Fe-4S] assembly targeting complex"/>
    <property type="evidence" value="ECO:0007669"/>
    <property type="project" value="UniProtKB-UniRule"/>
</dbReference>
<comment type="subcellular location">
    <subcellularLocation>
        <location evidence="2">Cytoplasm</location>
        <location evidence="2">Cytoskeleton</location>
        <location evidence="2">Spindle</location>
    </subcellularLocation>
    <subcellularLocation>
        <location evidence="2">Nucleus</location>
    </subcellularLocation>
</comment>
<dbReference type="InterPro" id="IPR011989">
    <property type="entry name" value="ARM-like"/>
</dbReference>
<dbReference type="Proteomes" id="UP000887565">
    <property type="component" value="Unplaced"/>
</dbReference>
<evidence type="ECO:0000259" key="3">
    <source>
        <dbReference type="Pfam" id="PF12460"/>
    </source>
</evidence>
<dbReference type="AlphaFoldDB" id="A0A915ITK1"/>
<evidence type="ECO:0000313" key="4">
    <source>
        <dbReference type="Proteomes" id="UP000887565"/>
    </source>
</evidence>
<dbReference type="GO" id="GO:0006281">
    <property type="term" value="P:DNA repair"/>
    <property type="evidence" value="ECO:0007669"/>
    <property type="project" value="UniProtKB-UniRule"/>
</dbReference>
<proteinExistence type="inferred from homology"/>
<keyword evidence="2" id="KW-0227">DNA damage</keyword>
<dbReference type="InterPro" id="IPR016024">
    <property type="entry name" value="ARM-type_fold"/>
</dbReference>
<reference evidence="5" key="1">
    <citation type="submission" date="2022-11" db="UniProtKB">
        <authorList>
            <consortium name="WormBaseParasite"/>
        </authorList>
    </citation>
    <scope>IDENTIFICATION</scope>
</reference>
<dbReference type="PANTHER" id="PTHR12891">
    <property type="entry name" value="DNA REPAIR/TRANSCRIPTION PROTEIN MET18/MMS19"/>
    <property type="match status" value="1"/>
</dbReference>
<keyword evidence="2" id="KW-0963">Cytoplasm</keyword>
<dbReference type="GO" id="GO:0005634">
    <property type="term" value="C:nucleus"/>
    <property type="evidence" value="ECO:0007669"/>
    <property type="project" value="UniProtKB-SubCell"/>
</dbReference>
<dbReference type="SUPFAM" id="SSF48371">
    <property type="entry name" value="ARM repeat"/>
    <property type="match status" value="1"/>
</dbReference>
<dbReference type="GO" id="GO:0016226">
    <property type="term" value="P:iron-sulfur cluster assembly"/>
    <property type="evidence" value="ECO:0007669"/>
    <property type="project" value="UniProtKB-UniRule"/>
</dbReference>
<dbReference type="Pfam" id="PF12460">
    <property type="entry name" value="MMS19_C"/>
    <property type="match status" value="1"/>
</dbReference>
<dbReference type="WBParaSite" id="nRc.2.0.1.t17185-RA">
    <property type="protein sequence ID" value="nRc.2.0.1.t17185-RA"/>
    <property type="gene ID" value="nRc.2.0.1.g17185"/>
</dbReference>
<dbReference type="InterPro" id="IPR039920">
    <property type="entry name" value="MMS19"/>
</dbReference>
<accession>A0A915ITK1</accession>
<keyword evidence="2" id="KW-0539">Nucleus</keyword>
<name>A0A915ITK1_ROMCU</name>
<organism evidence="4 5">
    <name type="scientific">Romanomermis culicivorax</name>
    <name type="common">Nematode worm</name>
    <dbReference type="NCBI Taxonomy" id="13658"/>
    <lineage>
        <taxon>Eukaryota</taxon>
        <taxon>Metazoa</taxon>
        <taxon>Ecdysozoa</taxon>
        <taxon>Nematoda</taxon>
        <taxon>Enoplea</taxon>
        <taxon>Dorylaimia</taxon>
        <taxon>Mermithida</taxon>
        <taxon>Mermithoidea</taxon>
        <taxon>Mermithidae</taxon>
        <taxon>Romanomermis</taxon>
    </lineage>
</organism>
<keyword evidence="2" id="KW-0206">Cytoskeleton</keyword>
<comment type="function">
    <text evidence="2">Key component of the cytosolic iron-sulfur protein assembly (CIA) complex, a multiprotein complex that mediates the incorporation of iron-sulfur cluster into apoproteins specifically involved in DNA metabolism and genomic integrity. In the CIA complex, MMS19 acts as an adapter between early-acting CIA components and a subset of cellular target iron-sulfur proteins.</text>
</comment>
<dbReference type="InterPro" id="IPR024687">
    <property type="entry name" value="MMS19_C"/>
</dbReference>
<evidence type="ECO:0000313" key="5">
    <source>
        <dbReference type="WBParaSite" id="nRc.2.0.1.t17185-RA"/>
    </source>
</evidence>
<evidence type="ECO:0000256" key="2">
    <source>
        <dbReference type="RuleBase" id="RU367072"/>
    </source>
</evidence>